<dbReference type="GO" id="GO:0140662">
    <property type="term" value="F:ATP-dependent protein folding chaperone"/>
    <property type="evidence" value="ECO:0007669"/>
    <property type="project" value="InterPro"/>
</dbReference>
<dbReference type="EMBL" id="CAJNDS010000482">
    <property type="protein sequence ID" value="CAE7210846.1"/>
    <property type="molecule type" value="Genomic_DNA"/>
</dbReference>
<keyword evidence="3" id="KW-0067">ATP-binding</keyword>
<dbReference type="Proteomes" id="UP000604046">
    <property type="component" value="Unassembled WGS sequence"/>
</dbReference>
<proteinExistence type="inferred from homology"/>
<protein>
    <submittedName>
        <fullName evidence="5">DnaK protein</fullName>
    </submittedName>
</protein>
<keyword evidence="6" id="KW-1185">Reference proteome</keyword>
<feature type="region of interest" description="Disordered" evidence="4">
    <location>
        <begin position="342"/>
        <end position="365"/>
    </location>
</feature>
<dbReference type="InterPro" id="IPR043129">
    <property type="entry name" value="ATPase_NBD"/>
</dbReference>
<organism evidence="5 6">
    <name type="scientific">Symbiodinium natans</name>
    <dbReference type="NCBI Taxonomy" id="878477"/>
    <lineage>
        <taxon>Eukaryota</taxon>
        <taxon>Sar</taxon>
        <taxon>Alveolata</taxon>
        <taxon>Dinophyceae</taxon>
        <taxon>Suessiales</taxon>
        <taxon>Symbiodiniaceae</taxon>
        <taxon>Symbiodinium</taxon>
    </lineage>
</organism>
<dbReference type="OrthoDB" id="410609at2759"/>
<comment type="similarity">
    <text evidence="1">Belongs to the heat shock protein 70 family.</text>
</comment>
<dbReference type="Gene3D" id="3.30.420.40">
    <property type="match status" value="4"/>
</dbReference>
<dbReference type="PANTHER" id="PTHR19375">
    <property type="entry name" value="HEAT SHOCK PROTEIN 70KDA"/>
    <property type="match status" value="1"/>
</dbReference>
<evidence type="ECO:0000256" key="3">
    <source>
        <dbReference type="ARBA" id="ARBA00022840"/>
    </source>
</evidence>
<evidence type="ECO:0000256" key="1">
    <source>
        <dbReference type="ARBA" id="ARBA00007381"/>
    </source>
</evidence>
<dbReference type="Pfam" id="PF00012">
    <property type="entry name" value="HSP70"/>
    <property type="match status" value="3"/>
</dbReference>
<name>A0A812JPQ5_9DINO</name>
<dbReference type="SUPFAM" id="SSF53067">
    <property type="entry name" value="Actin-like ATPase domain"/>
    <property type="match status" value="2"/>
</dbReference>
<evidence type="ECO:0000256" key="4">
    <source>
        <dbReference type="SAM" id="MobiDB-lite"/>
    </source>
</evidence>
<dbReference type="Gene3D" id="3.90.640.10">
    <property type="entry name" value="Actin, Chain A, domain 4"/>
    <property type="match status" value="1"/>
</dbReference>
<dbReference type="AlphaFoldDB" id="A0A812JPQ5"/>
<gene>
    <name evidence="5" type="primary">dnaK</name>
    <name evidence="5" type="ORF">SNAT2548_LOCUS7050</name>
</gene>
<accession>A0A812JPQ5</accession>
<reference evidence="5" key="1">
    <citation type="submission" date="2021-02" db="EMBL/GenBank/DDBJ databases">
        <authorList>
            <person name="Dougan E. K."/>
            <person name="Rhodes N."/>
            <person name="Thang M."/>
            <person name="Chan C."/>
        </authorList>
    </citation>
    <scope>NUCLEOTIDE SEQUENCE</scope>
</reference>
<comment type="caution">
    <text evidence="5">The sequence shown here is derived from an EMBL/GenBank/DDBJ whole genome shotgun (WGS) entry which is preliminary data.</text>
</comment>
<sequence>MLLKFRRQCGEETKQESELQTKSIIQAHAVGVSPSSLGADPAGKANELIRLRLPGGQLIQVEEAVALLIKALVSVAELYLKQPVKRAVLGVPARWTKAQRYALEYSAKLAGLTSVRLIPEPELAVRAYGVRASPNAHIITGGGNLGAKPMGLAGNAELDDLQQRIEEDPYSASQEDWRQHMEVEMKQQDPTLKHILVADLGGGTFDVCIVRKWVEWDEIHMLCTSGDERLGGDDFDQALADWVLKELKSELTQRRRWPLPAIERQKLLVQARKAKERLSSSDTADILLDDLQVTVSKDNFRVVCLAVLERMLQPIREAAYGAHLRLPFESLAIETMDAAGRARKRKLSQKDLQRKTRSLRAKHKSSDVEDREEIMVDEILLIGAATWTPAVREMLTLCTGVQPTSAVIDPETAVALGAAILASIMDNQMVDMQVHSNWRAAWTKYLLERPELVEKMEAERRQKAATVPSTEPPA</sequence>
<keyword evidence="2" id="KW-0547">Nucleotide-binding</keyword>
<dbReference type="FunFam" id="3.30.420.40:FF:000028">
    <property type="entry name" value="heat shock 70 kDa protein-like"/>
    <property type="match status" value="1"/>
</dbReference>
<evidence type="ECO:0000313" key="5">
    <source>
        <dbReference type="EMBL" id="CAE7210846.1"/>
    </source>
</evidence>
<dbReference type="InterPro" id="IPR013126">
    <property type="entry name" value="Hsp_70_fam"/>
</dbReference>
<dbReference type="GO" id="GO:0005524">
    <property type="term" value="F:ATP binding"/>
    <property type="evidence" value="ECO:0007669"/>
    <property type="project" value="UniProtKB-KW"/>
</dbReference>
<evidence type="ECO:0000313" key="6">
    <source>
        <dbReference type="Proteomes" id="UP000604046"/>
    </source>
</evidence>
<evidence type="ECO:0000256" key="2">
    <source>
        <dbReference type="ARBA" id="ARBA00022741"/>
    </source>
</evidence>